<reference evidence="2 3" key="1">
    <citation type="submission" date="2024-10" db="EMBL/GenBank/DDBJ databases">
        <title>Updated reference genomes for cyclostephanoid diatoms.</title>
        <authorList>
            <person name="Roberts W.R."/>
            <person name="Alverson A.J."/>
        </authorList>
    </citation>
    <scope>NUCLEOTIDE SEQUENCE [LARGE SCALE GENOMIC DNA]</scope>
    <source>
        <strain evidence="2 3">AJA232-27</strain>
    </source>
</reference>
<feature type="compositionally biased region" description="Gly residues" evidence="1">
    <location>
        <begin position="412"/>
        <end position="422"/>
    </location>
</feature>
<feature type="region of interest" description="Disordered" evidence="1">
    <location>
        <begin position="36"/>
        <end position="55"/>
    </location>
</feature>
<dbReference type="AlphaFoldDB" id="A0ABD3N899"/>
<dbReference type="InterPro" id="IPR053259">
    <property type="entry name" value="Golvesin-related_Golgi"/>
</dbReference>
<dbReference type="PANTHER" id="PTHR32301">
    <property type="entry name" value="COUNTIN RECEPTOR CNR3-RELATED"/>
    <property type="match status" value="1"/>
</dbReference>
<dbReference type="Proteomes" id="UP001530293">
    <property type="component" value="Unassembled WGS sequence"/>
</dbReference>
<accession>A0ABD3N899</accession>
<evidence type="ECO:0000313" key="2">
    <source>
        <dbReference type="EMBL" id="KAL3771563.1"/>
    </source>
</evidence>
<feature type="compositionally biased region" description="Polar residues" evidence="1">
    <location>
        <begin position="190"/>
        <end position="205"/>
    </location>
</feature>
<feature type="region of interest" description="Disordered" evidence="1">
    <location>
        <begin position="223"/>
        <end position="258"/>
    </location>
</feature>
<dbReference type="PANTHER" id="PTHR32301:SF6">
    <property type="entry name" value="GOLVESIN-RELATED"/>
    <property type="match status" value="1"/>
</dbReference>
<feature type="region of interest" description="Disordered" evidence="1">
    <location>
        <begin position="410"/>
        <end position="491"/>
    </location>
</feature>
<dbReference type="InterPro" id="IPR027417">
    <property type="entry name" value="P-loop_NTPase"/>
</dbReference>
<sequence>MMGHNVNGGGDVGGYDDSASISKANALFHQLLGDDASALDGGNNKKSSGDETSTAMSSVLGPILRTNNNNGGGRNNVNVGVATNNEHDVVPPLRQLFPRHAQQMQNDNDNDINDEDTYMTKPREISFDMHSDDVSALFGGNCGASTTGGMGGGFQENSRSNYGASYAAQRKNRQRGLLQWQQQPQHQQQSGRNMRQAKSTETNNIHGGVDSILEEIGFRASSKKNDFDEGSDGKNKVHKRWSSSRFATSSNGGSGDKKEWSASLLLERIRSIRTKYWITLLVGIMYLSVQFRTVRNHDQETMDHLNWRFQNHHIRNRPSVELSDVMRRIAVGGNENRGVGRGGYASNNFDHRFRSSVSAGEEESLEMEFLKDDGKFSGEASRKHMPLISKRLALEQKEMLLDDDFTNAKNLRGGGGGDGVGGVQPQPLPAGMQRQQHSMGDEMQSQQQLQQQQQHPGSMLGANTNVLQPQQEQQQNAMNPLPLGDTHPLLQPKQGLSMADALDKLGTDKLSDIDPRPQQLLSNDIIPKRFQAFADVKTPYVVGRETPFYWHIPRSGGVVVKTMLSHCLGQTLAAEVGEIDGHQNDSELKVISFSEHNYVNVNVATPEGITRALNLGLVPSHLADTVVSAHVDLVTALFNANDRGRAFVLLRHPVDRAASMFYFLKASGYAPLKDMTLDDYAKSDLIENNWLVRMLSEAMTGPIDMDNLEIAKEVLRRKFIVGLLDNKRGSFARFDHYFKWKDG</sequence>
<feature type="compositionally biased region" description="Low complexity" evidence="1">
    <location>
        <begin position="179"/>
        <end position="189"/>
    </location>
</feature>
<evidence type="ECO:0000256" key="1">
    <source>
        <dbReference type="SAM" id="MobiDB-lite"/>
    </source>
</evidence>
<protein>
    <recommendedName>
        <fullName evidence="4">Sulfotransferase domain-containing protein</fullName>
    </recommendedName>
</protein>
<proteinExistence type="predicted"/>
<gene>
    <name evidence="2" type="ORF">ACHAWU_003738</name>
</gene>
<dbReference type="Gene3D" id="3.40.50.300">
    <property type="entry name" value="P-loop containing nucleotide triphosphate hydrolases"/>
    <property type="match status" value="1"/>
</dbReference>
<evidence type="ECO:0008006" key="4">
    <source>
        <dbReference type="Google" id="ProtNLM"/>
    </source>
</evidence>
<name>A0ABD3N899_9STRA</name>
<feature type="compositionally biased region" description="Low complexity" evidence="1">
    <location>
        <begin position="444"/>
        <end position="454"/>
    </location>
</feature>
<comment type="caution">
    <text evidence="2">The sequence shown here is derived from an EMBL/GenBank/DDBJ whole genome shotgun (WGS) entry which is preliminary data.</text>
</comment>
<dbReference type="EMBL" id="JALLBG020000023">
    <property type="protein sequence ID" value="KAL3771563.1"/>
    <property type="molecule type" value="Genomic_DNA"/>
</dbReference>
<feature type="compositionally biased region" description="Polar residues" evidence="1">
    <location>
        <begin position="44"/>
        <end position="55"/>
    </location>
</feature>
<feature type="compositionally biased region" description="Basic and acidic residues" evidence="1">
    <location>
        <begin position="223"/>
        <end position="235"/>
    </location>
</feature>
<organism evidence="2 3">
    <name type="scientific">Discostella pseudostelligera</name>
    <dbReference type="NCBI Taxonomy" id="259834"/>
    <lineage>
        <taxon>Eukaryota</taxon>
        <taxon>Sar</taxon>
        <taxon>Stramenopiles</taxon>
        <taxon>Ochrophyta</taxon>
        <taxon>Bacillariophyta</taxon>
        <taxon>Coscinodiscophyceae</taxon>
        <taxon>Thalassiosirophycidae</taxon>
        <taxon>Stephanodiscales</taxon>
        <taxon>Stephanodiscaceae</taxon>
        <taxon>Discostella</taxon>
    </lineage>
</organism>
<evidence type="ECO:0000313" key="3">
    <source>
        <dbReference type="Proteomes" id="UP001530293"/>
    </source>
</evidence>
<keyword evidence="3" id="KW-1185">Reference proteome</keyword>
<feature type="region of interest" description="Disordered" evidence="1">
    <location>
        <begin position="165"/>
        <end position="206"/>
    </location>
</feature>